<sequence length="99" mass="10880">MGAGGSISRIFTVSRLVFKYPAVQLIAPTDSLHWGQIQQSPQSIHSFFQFKYTLHSSSFLVLSSSATPVKHFSSDPNANGVEKTKRIGKRGGVDPAWRC</sequence>
<dbReference type="Proteomes" id="UP001234297">
    <property type="component" value="Chromosome 11"/>
</dbReference>
<comment type="caution">
    <text evidence="1">The sequence shown here is derived from an EMBL/GenBank/DDBJ whole genome shotgun (WGS) entry which is preliminary data.</text>
</comment>
<dbReference type="EMBL" id="CM056819">
    <property type="protein sequence ID" value="KAJ8625351.1"/>
    <property type="molecule type" value="Genomic_DNA"/>
</dbReference>
<evidence type="ECO:0000313" key="1">
    <source>
        <dbReference type="EMBL" id="KAJ8625351.1"/>
    </source>
</evidence>
<proteinExistence type="predicted"/>
<protein>
    <submittedName>
        <fullName evidence="1">Uncharacterized protein</fullName>
    </submittedName>
</protein>
<reference evidence="1 2" key="1">
    <citation type="journal article" date="2022" name="Hortic Res">
        <title>A haplotype resolved chromosomal level avocado genome allows analysis of novel avocado genes.</title>
        <authorList>
            <person name="Nath O."/>
            <person name="Fletcher S.J."/>
            <person name="Hayward A."/>
            <person name="Shaw L.M."/>
            <person name="Masouleh A.K."/>
            <person name="Furtado A."/>
            <person name="Henry R.J."/>
            <person name="Mitter N."/>
        </authorList>
    </citation>
    <scope>NUCLEOTIDE SEQUENCE [LARGE SCALE GENOMIC DNA]</scope>
    <source>
        <strain evidence="2">cv. Hass</strain>
    </source>
</reference>
<gene>
    <name evidence="1" type="ORF">MRB53_033881</name>
</gene>
<name>A0ACC2KW27_PERAE</name>
<organism evidence="1 2">
    <name type="scientific">Persea americana</name>
    <name type="common">Avocado</name>
    <dbReference type="NCBI Taxonomy" id="3435"/>
    <lineage>
        <taxon>Eukaryota</taxon>
        <taxon>Viridiplantae</taxon>
        <taxon>Streptophyta</taxon>
        <taxon>Embryophyta</taxon>
        <taxon>Tracheophyta</taxon>
        <taxon>Spermatophyta</taxon>
        <taxon>Magnoliopsida</taxon>
        <taxon>Magnoliidae</taxon>
        <taxon>Laurales</taxon>
        <taxon>Lauraceae</taxon>
        <taxon>Persea</taxon>
    </lineage>
</organism>
<accession>A0ACC2KW27</accession>
<evidence type="ECO:0000313" key="2">
    <source>
        <dbReference type="Proteomes" id="UP001234297"/>
    </source>
</evidence>
<keyword evidence="2" id="KW-1185">Reference proteome</keyword>